<comment type="caution">
    <text evidence="1">The sequence shown here is derived from an EMBL/GenBank/DDBJ whole genome shotgun (WGS) entry which is preliminary data.</text>
</comment>
<protein>
    <submittedName>
        <fullName evidence="1">Uncharacterized protein</fullName>
    </submittedName>
</protein>
<gene>
    <name evidence="1" type="ORF">GOODEAATRI_032117</name>
</gene>
<dbReference type="Proteomes" id="UP001476798">
    <property type="component" value="Unassembled WGS sequence"/>
</dbReference>
<evidence type="ECO:0000313" key="1">
    <source>
        <dbReference type="EMBL" id="MEQ2160293.1"/>
    </source>
</evidence>
<organism evidence="1 2">
    <name type="scientific">Goodea atripinnis</name>
    <dbReference type="NCBI Taxonomy" id="208336"/>
    <lineage>
        <taxon>Eukaryota</taxon>
        <taxon>Metazoa</taxon>
        <taxon>Chordata</taxon>
        <taxon>Craniata</taxon>
        <taxon>Vertebrata</taxon>
        <taxon>Euteleostomi</taxon>
        <taxon>Actinopterygii</taxon>
        <taxon>Neopterygii</taxon>
        <taxon>Teleostei</taxon>
        <taxon>Neoteleostei</taxon>
        <taxon>Acanthomorphata</taxon>
        <taxon>Ovalentaria</taxon>
        <taxon>Atherinomorphae</taxon>
        <taxon>Cyprinodontiformes</taxon>
        <taxon>Goodeidae</taxon>
        <taxon>Goodea</taxon>
    </lineage>
</organism>
<evidence type="ECO:0000313" key="2">
    <source>
        <dbReference type="Proteomes" id="UP001476798"/>
    </source>
</evidence>
<dbReference type="EMBL" id="JAHRIO010005793">
    <property type="protein sequence ID" value="MEQ2160293.1"/>
    <property type="molecule type" value="Genomic_DNA"/>
</dbReference>
<name>A0ABV0MMJ7_9TELE</name>
<sequence length="100" mass="11495">MGRRALDQSQTDFLGLGFYPVTCDWVMIQLNQIHPAGQEPAYHKQINRLRRRKSDITGLIRDSHETHADSPCTLKTGSPHRELYLDLRGSAAEHHLFMKI</sequence>
<proteinExistence type="predicted"/>
<keyword evidence="2" id="KW-1185">Reference proteome</keyword>
<accession>A0ABV0MMJ7</accession>
<reference evidence="1 2" key="1">
    <citation type="submission" date="2021-06" db="EMBL/GenBank/DDBJ databases">
        <authorList>
            <person name="Palmer J.M."/>
        </authorList>
    </citation>
    <scope>NUCLEOTIDE SEQUENCE [LARGE SCALE GENOMIC DNA]</scope>
    <source>
        <strain evidence="1 2">GA_2019</strain>
        <tissue evidence="1">Muscle</tissue>
    </source>
</reference>